<reference evidence="1 2" key="1">
    <citation type="submission" date="2014-04" db="EMBL/GenBank/DDBJ databases">
        <authorList>
            <consortium name="DOE Joint Genome Institute"/>
            <person name="Kuo A."/>
            <person name="Kohler A."/>
            <person name="Costa M.D."/>
            <person name="Nagy L.G."/>
            <person name="Floudas D."/>
            <person name="Copeland A."/>
            <person name="Barry K.W."/>
            <person name="Cichocki N."/>
            <person name="Veneault-Fourrey C."/>
            <person name="LaButti K."/>
            <person name="Lindquist E.A."/>
            <person name="Lipzen A."/>
            <person name="Lundell T."/>
            <person name="Morin E."/>
            <person name="Murat C."/>
            <person name="Sun H."/>
            <person name="Tunlid A."/>
            <person name="Henrissat B."/>
            <person name="Grigoriev I.V."/>
            <person name="Hibbett D.S."/>
            <person name="Martin F."/>
            <person name="Nordberg H.P."/>
            <person name="Cantor M.N."/>
            <person name="Hua S.X."/>
        </authorList>
    </citation>
    <scope>NUCLEOTIDE SEQUENCE [LARGE SCALE GENOMIC DNA]</scope>
    <source>
        <strain evidence="1 2">Marx 270</strain>
    </source>
</reference>
<gene>
    <name evidence="1" type="ORF">M404DRAFT_175389</name>
</gene>
<protein>
    <submittedName>
        <fullName evidence="1">Uncharacterized protein</fullName>
    </submittedName>
</protein>
<proteinExistence type="predicted"/>
<keyword evidence="2" id="KW-1185">Reference proteome</keyword>
<dbReference type="Proteomes" id="UP000054217">
    <property type="component" value="Unassembled WGS sequence"/>
</dbReference>
<accession>A0A0C3PY71</accession>
<dbReference type="AlphaFoldDB" id="A0A0C3PY71"/>
<dbReference type="EMBL" id="KN831944">
    <property type="protein sequence ID" value="KIO14516.1"/>
    <property type="molecule type" value="Genomic_DNA"/>
</dbReference>
<reference evidence="2" key="2">
    <citation type="submission" date="2015-01" db="EMBL/GenBank/DDBJ databases">
        <title>Evolutionary Origins and Diversification of the Mycorrhizal Mutualists.</title>
        <authorList>
            <consortium name="DOE Joint Genome Institute"/>
            <consortium name="Mycorrhizal Genomics Consortium"/>
            <person name="Kohler A."/>
            <person name="Kuo A."/>
            <person name="Nagy L.G."/>
            <person name="Floudas D."/>
            <person name="Copeland A."/>
            <person name="Barry K.W."/>
            <person name="Cichocki N."/>
            <person name="Veneault-Fourrey C."/>
            <person name="LaButti K."/>
            <person name="Lindquist E.A."/>
            <person name="Lipzen A."/>
            <person name="Lundell T."/>
            <person name="Morin E."/>
            <person name="Murat C."/>
            <person name="Riley R."/>
            <person name="Ohm R."/>
            <person name="Sun H."/>
            <person name="Tunlid A."/>
            <person name="Henrissat B."/>
            <person name="Grigoriev I.V."/>
            <person name="Hibbett D.S."/>
            <person name="Martin F."/>
        </authorList>
    </citation>
    <scope>NUCLEOTIDE SEQUENCE [LARGE SCALE GENOMIC DNA]</scope>
    <source>
        <strain evidence="2">Marx 270</strain>
    </source>
</reference>
<sequence length="54" mass="6206">MLGPGISVRCLKGCTVCKQVETPIQPCHRTRQKDNVCKITLTYDRSYRLKVVLR</sequence>
<organism evidence="1 2">
    <name type="scientific">Pisolithus tinctorius Marx 270</name>
    <dbReference type="NCBI Taxonomy" id="870435"/>
    <lineage>
        <taxon>Eukaryota</taxon>
        <taxon>Fungi</taxon>
        <taxon>Dikarya</taxon>
        <taxon>Basidiomycota</taxon>
        <taxon>Agaricomycotina</taxon>
        <taxon>Agaricomycetes</taxon>
        <taxon>Agaricomycetidae</taxon>
        <taxon>Boletales</taxon>
        <taxon>Sclerodermatineae</taxon>
        <taxon>Pisolithaceae</taxon>
        <taxon>Pisolithus</taxon>
    </lineage>
</organism>
<evidence type="ECO:0000313" key="1">
    <source>
        <dbReference type="EMBL" id="KIO14516.1"/>
    </source>
</evidence>
<dbReference type="InParanoid" id="A0A0C3PY71"/>
<evidence type="ECO:0000313" key="2">
    <source>
        <dbReference type="Proteomes" id="UP000054217"/>
    </source>
</evidence>
<name>A0A0C3PY71_PISTI</name>
<dbReference type="HOGENOM" id="CLU_3051308_0_0_1"/>